<dbReference type="InterPro" id="IPR052919">
    <property type="entry name" value="TA_system_RNase"/>
</dbReference>
<dbReference type="SUPFAM" id="SSF88723">
    <property type="entry name" value="PIN domain-like"/>
    <property type="match status" value="1"/>
</dbReference>
<dbReference type="InterPro" id="IPR002716">
    <property type="entry name" value="PIN_dom"/>
</dbReference>
<evidence type="ECO:0000313" key="2">
    <source>
        <dbReference type="EMBL" id="MCW1913197.1"/>
    </source>
</evidence>
<feature type="domain" description="PIN" evidence="1">
    <location>
        <begin position="10"/>
        <end position="129"/>
    </location>
</feature>
<dbReference type="PANTHER" id="PTHR36173">
    <property type="entry name" value="RIBONUCLEASE VAPC16-RELATED"/>
    <property type="match status" value="1"/>
</dbReference>
<accession>A0ABT3G039</accession>
<gene>
    <name evidence="2" type="ORF">OJ996_06420</name>
</gene>
<dbReference type="Pfam" id="PF01850">
    <property type="entry name" value="PIN"/>
    <property type="match status" value="1"/>
</dbReference>
<evidence type="ECO:0000313" key="3">
    <source>
        <dbReference type="Proteomes" id="UP001165653"/>
    </source>
</evidence>
<reference evidence="2" key="1">
    <citation type="submission" date="2022-10" db="EMBL/GenBank/DDBJ databases">
        <title>Luteolibacter sp. GHJ8, whole genome shotgun sequencing project.</title>
        <authorList>
            <person name="Zhao G."/>
            <person name="Shen L."/>
        </authorList>
    </citation>
    <scope>NUCLEOTIDE SEQUENCE</scope>
    <source>
        <strain evidence="2">GHJ8</strain>
    </source>
</reference>
<dbReference type="InterPro" id="IPR041705">
    <property type="entry name" value="PIN_Sll0205"/>
</dbReference>
<dbReference type="CDD" id="cd09872">
    <property type="entry name" value="PIN_Sll0205-like"/>
    <property type="match status" value="1"/>
</dbReference>
<proteinExistence type="predicted"/>
<organism evidence="2 3">
    <name type="scientific">Luteolibacter rhizosphaerae</name>
    <dbReference type="NCBI Taxonomy" id="2989719"/>
    <lineage>
        <taxon>Bacteria</taxon>
        <taxon>Pseudomonadati</taxon>
        <taxon>Verrucomicrobiota</taxon>
        <taxon>Verrucomicrobiia</taxon>
        <taxon>Verrucomicrobiales</taxon>
        <taxon>Verrucomicrobiaceae</taxon>
        <taxon>Luteolibacter</taxon>
    </lineage>
</organism>
<comment type="caution">
    <text evidence="2">The sequence shown here is derived from an EMBL/GenBank/DDBJ whole genome shotgun (WGS) entry which is preliminary data.</text>
</comment>
<protein>
    <submittedName>
        <fullName evidence="2">Type II toxin-antitoxin system VapC family toxin</fullName>
    </submittedName>
</protein>
<keyword evidence="3" id="KW-1185">Reference proteome</keyword>
<evidence type="ECO:0000259" key="1">
    <source>
        <dbReference type="Pfam" id="PF01850"/>
    </source>
</evidence>
<dbReference type="Proteomes" id="UP001165653">
    <property type="component" value="Unassembled WGS sequence"/>
</dbReference>
<sequence length="135" mass="15560">MSSADVEGWLLDTHALLWMLHGDKRLSKKAAKEIDGRLPLYHSSASFWEIAIKLSGKGFDFAVDDDWHRIYPEELERIAVPLLSPSVEDFRLLQDLPKRHGDSFDRILICQAKRRRLGIISADEAWDAYGIVRVW</sequence>
<dbReference type="RefSeq" id="WP_264512409.1">
    <property type="nucleotide sequence ID" value="NZ_JAPDDR010000003.1"/>
</dbReference>
<dbReference type="PANTHER" id="PTHR36173:SF2">
    <property type="entry name" value="RIBONUCLEASE VAPC16"/>
    <property type="match status" value="1"/>
</dbReference>
<dbReference type="InterPro" id="IPR029060">
    <property type="entry name" value="PIN-like_dom_sf"/>
</dbReference>
<name>A0ABT3G039_9BACT</name>
<dbReference type="EMBL" id="JAPDDR010000003">
    <property type="protein sequence ID" value="MCW1913197.1"/>
    <property type="molecule type" value="Genomic_DNA"/>
</dbReference>